<proteinExistence type="predicted"/>
<dbReference type="CDD" id="cd00009">
    <property type="entry name" value="AAA"/>
    <property type="match status" value="1"/>
</dbReference>
<evidence type="ECO:0000256" key="1">
    <source>
        <dbReference type="ARBA" id="ARBA00022741"/>
    </source>
</evidence>
<sequence>MNRISSHALINFALDLSSAVTTENSFERLIAAICATISCDAVALLLHEQGTLIPVAQRGLSPDVMGRRFLIHQHPRLKVICNEYKAVRFAADCALPDPYDGMICNHDTITVHSCMGITLYKNSQLLGVLTLDSVAPNQFDLLDNTSLDTLASLASGFLASRLIIDQLQSKTNQAQHILQAISEHNAEEHNQAEMIGTSTVIKSLKKSIRLAASSELTILIEGESGVGKELVARALHQQSNRKSKPLVYVNCAAIARHLIESELFGHVKGAFTNADKDRQGKFLLADGGTLFLDEIGELPLEVQGTLLRAIQHQEIQVVGRDTVRKVDVRIIAATNRHLEEEVNAGRFRNDLYHRLGAFPIHVPSLRERRSDIPLLAGFFTERTRRKLGLQQLTISGQAMESIVSYAWPGNIRELEHVISRAALYAREEMPTGVTTISPTHLTGLQLSYSSLQADKEVPSPTVEAQPPVDLKVQTDAFQRTLISDTLKHTNGNWSKAAQRLSMDRANLSRLAKRLGVKVEKKVTQQ</sequence>
<dbReference type="Pfam" id="PF02954">
    <property type="entry name" value="HTH_8"/>
    <property type="match status" value="1"/>
</dbReference>
<dbReference type="OrthoDB" id="9804019at2"/>
<keyword evidence="5" id="KW-0804">Transcription</keyword>
<reference evidence="7 8" key="1">
    <citation type="submission" date="2019-04" db="EMBL/GenBank/DDBJ databases">
        <title>Salinimonas iocasae sp. nov., a halophilic bacterium isolated from the outer tube casing of tubeworms in Okinawa Trough.</title>
        <authorList>
            <person name="Zhang H."/>
            <person name="Wang H."/>
            <person name="Li C."/>
        </authorList>
    </citation>
    <scope>NUCLEOTIDE SEQUENCE [LARGE SCALE GENOMIC DNA]</scope>
    <source>
        <strain evidence="7 8">KX18D6</strain>
        <plasmid evidence="7 8">plas12</plasmid>
    </source>
</reference>
<keyword evidence="4" id="KW-0238">DNA-binding</keyword>
<dbReference type="PROSITE" id="PS00688">
    <property type="entry name" value="SIGMA54_INTERACT_3"/>
    <property type="match status" value="1"/>
</dbReference>
<keyword evidence="3" id="KW-0805">Transcription regulation</keyword>
<dbReference type="InterPro" id="IPR003593">
    <property type="entry name" value="AAA+_ATPase"/>
</dbReference>
<geneLocation type="plasmid" evidence="7 8">
    <name>plas12</name>
</geneLocation>
<dbReference type="SUPFAM" id="SSF55781">
    <property type="entry name" value="GAF domain-like"/>
    <property type="match status" value="1"/>
</dbReference>
<dbReference type="NCBIfam" id="NF003451">
    <property type="entry name" value="PRK05022.1"/>
    <property type="match status" value="1"/>
</dbReference>
<dbReference type="Pfam" id="PF01590">
    <property type="entry name" value="GAF"/>
    <property type="match status" value="1"/>
</dbReference>
<feature type="domain" description="Sigma-54 factor interaction" evidence="6">
    <location>
        <begin position="194"/>
        <end position="423"/>
    </location>
</feature>
<dbReference type="PROSITE" id="PS00676">
    <property type="entry name" value="SIGMA54_INTERACT_2"/>
    <property type="match status" value="1"/>
</dbReference>
<dbReference type="InterPro" id="IPR058031">
    <property type="entry name" value="AAA_lid_NorR"/>
</dbReference>
<dbReference type="InterPro" id="IPR025943">
    <property type="entry name" value="Sigma_54_int_dom_ATP-bd_2"/>
</dbReference>
<dbReference type="PROSITE" id="PS50045">
    <property type="entry name" value="SIGMA54_INTERACT_4"/>
    <property type="match status" value="1"/>
</dbReference>
<dbReference type="AlphaFoldDB" id="A0A5B7YJ15"/>
<evidence type="ECO:0000313" key="8">
    <source>
        <dbReference type="Proteomes" id="UP000304912"/>
    </source>
</evidence>
<dbReference type="GO" id="GO:0006355">
    <property type="term" value="P:regulation of DNA-templated transcription"/>
    <property type="evidence" value="ECO:0007669"/>
    <property type="project" value="InterPro"/>
</dbReference>
<dbReference type="InterPro" id="IPR027417">
    <property type="entry name" value="P-loop_NTPase"/>
</dbReference>
<dbReference type="PRINTS" id="PR01590">
    <property type="entry name" value="HTHFIS"/>
</dbReference>
<dbReference type="RefSeq" id="WP_139758174.1">
    <property type="nucleotide sequence ID" value="NZ_CP039853.1"/>
</dbReference>
<keyword evidence="1" id="KW-0547">Nucleotide-binding</keyword>
<evidence type="ECO:0000313" key="7">
    <source>
        <dbReference type="EMBL" id="QCZ95485.1"/>
    </source>
</evidence>
<dbReference type="SMART" id="SM00382">
    <property type="entry name" value="AAA"/>
    <property type="match status" value="1"/>
</dbReference>
<dbReference type="InterPro" id="IPR003018">
    <property type="entry name" value="GAF"/>
</dbReference>
<evidence type="ECO:0000256" key="5">
    <source>
        <dbReference type="ARBA" id="ARBA00023163"/>
    </source>
</evidence>
<dbReference type="Gene3D" id="3.30.450.40">
    <property type="match status" value="1"/>
</dbReference>
<dbReference type="KEGG" id="salk:FBQ74_18330"/>
<dbReference type="Proteomes" id="UP000304912">
    <property type="component" value="Plasmid plas12"/>
</dbReference>
<dbReference type="InterPro" id="IPR009057">
    <property type="entry name" value="Homeodomain-like_sf"/>
</dbReference>
<dbReference type="PROSITE" id="PS00675">
    <property type="entry name" value="SIGMA54_INTERACT_1"/>
    <property type="match status" value="1"/>
</dbReference>
<dbReference type="Pfam" id="PF25601">
    <property type="entry name" value="AAA_lid_14"/>
    <property type="match status" value="1"/>
</dbReference>
<evidence type="ECO:0000256" key="3">
    <source>
        <dbReference type="ARBA" id="ARBA00023015"/>
    </source>
</evidence>
<evidence type="ECO:0000259" key="6">
    <source>
        <dbReference type="PROSITE" id="PS50045"/>
    </source>
</evidence>
<dbReference type="SUPFAM" id="SSF46689">
    <property type="entry name" value="Homeodomain-like"/>
    <property type="match status" value="1"/>
</dbReference>
<dbReference type="PANTHER" id="PTHR32071:SF35">
    <property type="entry name" value="ANAEROBIC NITRIC OXIDE REDUCTASE TRANSCRIPTION REGULATOR NORR"/>
    <property type="match status" value="1"/>
</dbReference>
<dbReference type="SUPFAM" id="SSF52540">
    <property type="entry name" value="P-loop containing nucleoside triphosphate hydrolases"/>
    <property type="match status" value="1"/>
</dbReference>
<dbReference type="FunFam" id="3.40.50.300:FF:000006">
    <property type="entry name" value="DNA-binding transcriptional regulator NtrC"/>
    <property type="match status" value="1"/>
</dbReference>
<dbReference type="EMBL" id="CP039853">
    <property type="protein sequence ID" value="QCZ95485.1"/>
    <property type="molecule type" value="Genomic_DNA"/>
</dbReference>
<dbReference type="GO" id="GO:0005524">
    <property type="term" value="F:ATP binding"/>
    <property type="evidence" value="ECO:0007669"/>
    <property type="project" value="UniProtKB-KW"/>
</dbReference>
<dbReference type="Gene3D" id="1.10.8.60">
    <property type="match status" value="1"/>
</dbReference>
<name>A0A5B7YJ15_9ALTE</name>
<keyword evidence="8" id="KW-1185">Reference proteome</keyword>
<dbReference type="InterPro" id="IPR029016">
    <property type="entry name" value="GAF-like_dom_sf"/>
</dbReference>
<organism evidence="7 8">
    <name type="scientific">Salinimonas iocasae</name>
    <dbReference type="NCBI Taxonomy" id="2572577"/>
    <lineage>
        <taxon>Bacteria</taxon>
        <taxon>Pseudomonadati</taxon>
        <taxon>Pseudomonadota</taxon>
        <taxon>Gammaproteobacteria</taxon>
        <taxon>Alteromonadales</taxon>
        <taxon>Alteromonadaceae</taxon>
        <taxon>Alteromonas/Salinimonas group</taxon>
        <taxon>Salinimonas</taxon>
    </lineage>
</organism>
<evidence type="ECO:0000256" key="2">
    <source>
        <dbReference type="ARBA" id="ARBA00022840"/>
    </source>
</evidence>
<protein>
    <submittedName>
        <fullName evidence="7">Nitric oxide reductase transcriptional regulator NorR</fullName>
    </submittedName>
</protein>
<keyword evidence="7" id="KW-0614">Plasmid</keyword>
<dbReference type="SMART" id="SM00065">
    <property type="entry name" value="GAF"/>
    <property type="match status" value="1"/>
</dbReference>
<dbReference type="GO" id="GO:0043565">
    <property type="term" value="F:sequence-specific DNA binding"/>
    <property type="evidence" value="ECO:0007669"/>
    <property type="project" value="InterPro"/>
</dbReference>
<dbReference type="Pfam" id="PF00158">
    <property type="entry name" value="Sigma54_activat"/>
    <property type="match status" value="1"/>
</dbReference>
<dbReference type="InterPro" id="IPR025944">
    <property type="entry name" value="Sigma_54_int_dom_CS"/>
</dbReference>
<accession>A0A5B7YJ15</accession>
<keyword evidence="2" id="KW-0067">ATP-binding</keyword>
<dbReference type="InterPro" id="IPR002197">
    <property type="entry name" value="HTH_Fis"/>
</dbReference>
<gene>
    <name evidence="7" type="primary">norR</name>
    <name evidence="7" type="ORF">FBQ74_18330</name>
</gene>
<dbReference type="InterPro" id="IPR025662">
    <property type="entry name" value="Sigma_54_int_dom_ATP-bd_1"/>
</dbReference>
<dbReference type="Gene3D" id="3.40.50.300">
    <property type="entry name" value="P-loop containing nucleotide triphosphate hydrolases"/>
    <property type="match status" value="1"/>
</dbReference>
<evidence type="ECO:0000256" key="4">
    <source>
        <dbReference type="ARBA" id="ARBA00023125"/>
    </source>
</evidence>
<dbReference type="Gene3D" id="1.10.10.60">
    <property type="entry name" value="Homeodomain-like"/>
    <property type="match status" value="1"/>
</dbReference>
<dbReference type="InterPro" id="IPR002078">
    <property type="entry name" value="Sigma_54_int"/>
</dbReference>
<dbReference type="PANTHER" id="PTHR32071">
    <property type="entry name" value="TRANSCRIPTIONAL REGULATORY PROTEIN"/>
    <property type="match status" value="1"/>
</dbReference>